<evidence type="ECO:0000256" key="7">
    <source>
        <dbReference type="ARBA" id="ARBA00022927"/>
    </source>
</evidence>
<organism evidence="13 14">
    <name type="scientific">Candidatus Thermochlorobacter aerophilus</name>
    <dbReference type="NCBI Taxonomy" id="1868324"/>
    <lineage>
        <taxon>Bacteria</taxon>
        <taxon>Pseudomonadati</taxon>
        <taxon>Chlorobiota</taxon>
        <taxon>Chlorobiia</taxon>
        <taxon>Chlorobiales</taxon>
        <taxon>Candidatus Thermochlorobacteriaceae</taxon>
        <taxon>Candidatus Thermochlorobacter</taxon>
    </lineage>
</organism>
<keyword evidence="8 11" id="KW-1133">Transmembrane helix</keyword>
<feature type="region of interest" description="Disordered" evidence="10">
    <location>
        <begin position="114"/>
        <end position="158"/>
    </location>
</feature>
<evidence type="ECO:0000256" key="11">
    <source>
        <dbReference type="SAM" id="Phobius"/>
    </source>
</evidence>
<dbReference type="PANTHER" id="PTHR33446:SF2">
    <property type="entry name" value="PROTEIN TONB"/>
    <property type="match status" value="1"/>
</dbReference>
<accession>A0A395LYS9</accession>
<evidence type="ECO:0000313" key="13">
    <source>
        <dbReference type="EMBL" id="RFM23656.1"/>
    </source>
</evidence>
<keyword evidence="9 11" id="KW-0472">Membrane</keyword>
<evidence type="ECO:0000256" key="5">
    <source>
        <dbReference type="ARBA" id="ARBA00022519"/>
    </source>
</evidence>
<proteinExistence type="inferred from homology"/>
<dbReference type="GO" id="GO:0015031">
    <property type="term" value="P:protein transport"/>
    <property type="evidence" value="ECO:0007669"/>
    <property type="project" value="UniProtKB-KW"/>
</dbReference>
<dbReference type="InterPro" id="IPR037682">
    <property type="entry name" value="TonB_C"/>
</dbReference>
<dbReference type="InterPro" id="IPR051045">
    <property type="entry name" value="TonB-dependent_transducer"/>
</dbReference>
<evidence type="ECO:0000256" key="4">
    <source>
        <dbReference type="ARBA" id="ARBA00022475"/>
    </source>
</evidence>
<dbReference type="GO" id="GO:0098797">
    <property type="term" value="C:plasma membrane protein complex"/>
    <property type="evidence" value="ECO:0007669"/>
    <property type="project" value="TreeGrafter"/>
</dbReference>
<evidence type="ECO:0000256" key="3">
    <source>
        <dbReference type="ARBA" id="ARBA00022448"/>
    </source>
</evidence>
<dbReference type="GO" id="GO:0031992">
    <property type="term" value="F:energy transducer activity"/>
    <property type="evidence" value="ECO:0007669"/>
    <property type="project" value="InterPro"/>
</dbReference>
<reference evidence="13 14" key="1">
    <citation type="journal article" date="2011" name="ISME J.">
        <title>Community ecology of hot spring cyanobacterial mats: predominant populations and their functional potential.</title>
        <authorList>
            <person name="Klatt C.G."/>
            <person name="Wood J.M."/>
            <person name="Rusch D.B."/>
            <person name="Bateson M.M."/>
            <person name="Hamamura N."/>
            <person name="Heidelberg J.F."/>
            <person name="Grossman A.R."/>
            <person name="Bhaya D."/>
            <person name="Cohan F.M."/>
            <person name="Kuhl M."/>
            <person name="Bryant D.A."/>
            <person name="Ward D.M."/>
        </authorList>
    </citation>
    <scope>NUCLEOTIDE SEQUENCE [LARGE SCALE GENOMIC DNA]</scope>
    <source>
        <strain evidence="13">OS</strain>
    </source>
</reference>
<dbReference type="NCBIfam" id="TIGR01352">
    <property type="entry name" value="tonB_Cterm"/>
    <property type="match status" value="1"/>
</dbReference>
<keyword evidence="3" id="KW-0813">Transport</keyword>
<evidence type="ECO:0000256" key="8">
    <source>
        <dbReference type="ARBA" id="ARBA00022989"/>
    </source>
</evidence>
<evidence type="ECO:0000256" key="9">
    <source>
        <dbReference type="ARBA" id="ARBA00023136"/>
    </source>
</evidence>
<evidence type="ECO:0000256" key="10">
    <source>
        <dbReference type="SAM" id="MobiDB-lite"/>
    </source>
</evidence>
<evidence type="ECO:0000313" key="14">
    <source>
        <dbReference type="Proteomes" id="UP000266389"/>
    </source>
</evidence>
<keyword evidence="4" id="KW-1003">Cell membrane</keyword>
<dbReference type="GO" id="GO:0055085">
    <property type="term" value="P:transmembrane transport"/>
    <property type="evidence" value="ECO:0007669"/>
    <property type="project" value="InterPro"/>
</dbReference>
<dbReference type="PRINTS" id="PR01374">
    <property type="entry name" value="TONBPROTEIN"/>
</dbReference>
<dbReference type="PROSITE" id="PS52015">
    <property type="entry name" value="TONB_CTD"/>
    <property type="match status" value="1"/>
</dbReference>
<keyword evidence="7" id="KW-0653">Protein transport</keyword>
<feature type="compositionally biased region" description="Pro residues" evidence="10">
    <location>
        <begin position="116"/>
        <end position="132"/>
    </location>
</feature>
<comment type="similarity">
    <text evidence="2">Belongs to the TonB family.</text>
</comment>
<dbReference type="Gene3D" id="3.30.1150.10">
    <property type="match status" value="1"/>
</dbReference>
<dbReference type="InterPro" id="IPR003538">
    <property type="entry name" value="TonB"/>
</dbReference>
<keyword evidence="5" id="KW-0997">Cell inner membrane</keyword>
<dbReference type="PANTHER" id="PTHR33446">
    <property type="entry name" value="PROTEIN TONB-RELATED"/>
    <property type="match status" value="1"/>
</dbReference>
<feature type="region of interest" description="Disordered" evidence="10">
    <location>
        <begin position="1"/>
        <end position="35"/>
    </location>
</feature>
<keyword evidence="6 11" id="KW-0812">Transmembrane</keyword>
<dbReference type="Proteomes" id="UP000266389">
    <property type="component" value="Unassembled WGS sequence"/>
</dbReference>
<sequence>MAEVLSQEKAQANRAVSSMPAQSHDPLPTPTPPSPRTFVRLEYLDTENLRHVSYGGLILRKYTHLYLARGVLLASSFAALLIFSYVSWKFIKSHLEGDTEEAVTVNVTRTVSIVDLPPPPPMDEKMPPPPPSAAIKPPESPDVGEIKRVKDEEAPPTRTIATQEKLKEMIEKGVVTGEDTTGLADAQRYVASALGRGESLSLADPKEQEDPDPDVFVALEKEPQFVNQVKPVYPEMARKAGLEGRVVVRVLIDKDGKPQKAQVIKSTGIEAFEEVAIDAVMKSSYSPAIQNGRPVKCWMTIPIKFSLNSGAP</sequence>
<evidence type="ECO:0000256" key="6">
    <source>
        <dbReference type="ARBA" id="ARBA00022692"/>
    </source>
</evidence>
<comment type="subcellular location">
    <subcellularLocation>
        <location evidence="1">Cell inner membrane</location>
        <topology evidence="1">Single-pass membrane protein</topology>
        <orientation evidence="1">Periplasmic side</orientation>
    </subcellularLocation>
</comment>
<feature type="domain" description="TonB C-terminal" evidence="12">
    <location>
        <begin position="218"/>
        <end position="312"/>
    </location>
</feature>
<dbReference type="SUPFAM" id="SSF74653">
    <property type="entry name" value="TolA/TonB C-terminal domain"/>
    <property type="match status" value="1"/>
</dbReference>
<name>A0A395LYS9_9BACT</name>
<evidence type="ECO:0000256" key="1">
    <source>
        <dbReference type="ARBA" id="ARBA00004383"/>
    </source>
</evidence>
<feature type="compositionally biased region" description="Polar residues" evidence="10">
    <location>
        <begin position="8"/>
        <end position="21"/>
    </location>
</feature>
<evidence type="ECO:0000256" key="2">
    <source>
        <dbReference type="ARBA" id="ARBA00006555"/>
    </source>
</evidence>
<dbReference type="GO" id="GO:0015891">
    <property type="term" value="P:siderophore transport"/>
    <property type="evidence" value="ECO:0007669"/>
    <property type="project" value="InterPro"/>
</dbReference>
<evidence type="ECO:0000259" key="12">
    <source>
        <dbReference type="PROSITE" id="PS52015"/>
    </source>
</evidence>
<dbReference type="EMBL" id="PHFL01000060">
    <property type="protein sequence ID" value="RFM23656.1"/>
    <property type="molecule type" value="Genomic_DNA"/>
</dbReference>
<feature type="compositionally biased region" description="Basic and acidic residues" evidence="10">
    <location>
        <begin position="144"/>
        <end position="155"/>
    </location>
</feature>
<dbReference type="AlphaFoldDB" id="A0A395LYS9"/>
<dbReference type="GO" id="GO:0030288">
    <property type="term" value="C:outer membrane-bounded periplasmic space"/>
    <property type="evidence" value="ECO:0007669"/>
    <property type="project" value="InterPro"/>
</dbReference>
<protein>
    <submittedName>
        <fullName evidence="13">Energy transducer TonB</fullName>
    </submittedName>
</protein>
<dbReference type="InterPro" id="IPR006260">
    <property type="entry name" value="TonB/TolA_C"/>
</dbReference>
<dbReference type="Pfam" id="PF03544">
    <property type="entry name" value="TonB_C"/>
    <property type="match status" value="1"/>
</dbReference>
<gene>
    <name evidence="13" type="ORF">D0433_09815</name>
</gene>
<feature type="transmembrane region" description="Helical" evidence="11">
    <location>
        <begin position="66"/>
        <end position="88"/>
    </location>
</feature>
<comment type="caution">
    <text evidence="13">The sequence shown here is derived from an EMBL/GenBank/DDBJ whole genome shotgun (WGS) entry which is preliminary data.</text>
</comment>